<organism evidence="2 3">
    <name type="scientific">Aspergillus pseudonomiae</name>
    <dbReference type="NCBI Taxonomy" id="1506151"/>
    <lineage>
        <taxon>Eukaryota</taxon>
        <taxon>Fungi</taxon>
        <taxon>Dikarya</taxon>
        <taxon>Ascomycota</taxon>
        <taxon>Pezizomycotina</taxon>
        <taxon>Eurotiomycetes</taxon>
        <taxon>Eurotiomycetidae</taxon>
        <taxon>Eurotiales</taxon>
        <taxon>Aspergillaceae</taxon>
        <taxon>Aspergillus</taxon>
        <taxon>Aspergillus subgen. Circumdati</taxon>
    </lineage>
</organism>
<evidence type="ECO:0000256" key="1">
    <source>
        <dbReference type="SAM" id="Phobius"/>
    </source>
</evidence>
<dbReference type="GeneID" id="43668026"/>
<name>A0A5N7CY50_9EURO</name>
<gene>
    <name evidence="2" type="ORF">BDV37DRAFT_261539</name>
</gene>
<feature type="transmembrane region" description="Helical" evidence="1">
    <location>
        <begin position="44"/>
        <end position="67"/>
    </location>
</feature>
<dbReference type="RefSeq" id="XP_031936445.1">
    <property type="nucleotide sequence ID" value="XM_032083335.1"/>
</dbReference>
<protein>
    <submittedName>
        <fullName evidence="2">Uncharacterized protein</fullName>
    </submittedName>
</protein>
<reference evidence="2 3" key="1">
    <citation type="submission" date="2019-04" db="EMBL/GenBank/DDBJ databases">
        <authorList>
            <consortium name="DOE Joint Genome Institute"/>
            <person name="Mondo S."/>
            <person name="Kjaerbolling I."/>
            <person name="Vesth T."/>
            <person name="Frisvad J.C."/>
            <person name="Nybo J.L."/>
            <person name="Theobald S."/>
            <person name="Kildgaard S."/>
            <person name="Isbrandt T."/>
            <person name="Kuo A."/>
            <person name="Sato A."/>
            <person name="Lyhne E.K."/>
            <person name="Kogle M.E."/>
            <person name="Wiebenga A."/>
            <person name="Kun R.S."/>
            <person name="Lubbers R.J."/>
            <person name="Makela M.R."/>
            <person name="Barry K."/>
            <person name="Chovatia M."/>
            <person name="Clum A."/>
            <person name="Daum C."/>
            <person name="Haridas S."/>
            <person name="He G."/>
            <person name="LaButti K."/>
            <person name="Lipzen A."/>
            <person name="Riley R."/>
            <person name="Salamov A."/>
            <person name="Simmons B.A."/>
            <person name="Magnuson J.K."/>
            <person name="Henrissat B."/>
            <person name="Mortensen U.H."/>
            <person name="Larsen T.O."/>
            <person name="Devries R.P."/>
            <person name="Grigoriev I.V."/>
            <person name="Machida M."/>
            <person name="Baker S.E."/>
            <person name="Andersen M.R."/>
            <person name="Cantor M.N."/>
            <person name="Hua S.X."/>
        </authorList>
    </citation>
    <scope>NUCLEOTIDE SEQUENCE [LARGE SCALE GENOMIC DNA]</scope>
    <source>
        <strain evidence="2 3">CBS 119388</strain>
    </source>
</reference>
<proteinExistence type="predicted"/>
<keyword evidence="1" id="KW-1133">Transmembrane helix</keyword>
<keyword evidence="1" id="KW-0812">Transmembrane</keyword>
<evidence type="ECO:0000313" key="3">
    <source>
        <dbReference type="Proteomes" id="UP000325579"/>
    </source>
</evidence>
<keyword evidence="1" id="KW-0472">Membrane</keyword>
<keyword evidence="3" id="KW-1185">Reference proteome</keyword>
<evidence type="ECO:0000313" key="2">
    <source>
        <dbReference type="EMBL" id="KAE8399126.1"/>
    </source>
</evidence>
<accession>A0A5N7CY50</accession>
<dbReference type="AlphaFoldDB" id="A0A5N7CY50"/>
<dbReference type="OrthoDB" id="10581428at2759"/>
<dbReference type="EMBL" id="ML736840">
    <property type="protein sequence ID" value="KAE8399126.1"/>
    <property type="molecule type" value="Genomic_DNA"/>
</dbReference>
<sequence>MLFGFCFVSFHFIGSHFVSSITTAEVFLFTLVPSRLESSPHQLIMIIHIPVNLAVCNLPLSVFGDVVNINKHMYGRT</sequence>
<dbReference type="Proteomes" id="UP000325579">
    <property type="component" value="Unassembled WGS sequence"/>
</dbReference>